<evidence type="ECO:0000256" key="2">
    <source>
        <dbReference type="SAM" id="Coils"/>
    </source>
</evidence>
<dbReference type="PANTHER" id="PTHR11487:SF0">
    <property type="entry name" value="S-ACYL FATTY ACID SYNTHASE THIOESTERASE, MEDIUM CHAIN"/>
    <property type="match status" value="1"/>
</dbReference>
<evidence type="ECO:0000256" key="1">
    <source>
        <dbReference type="ARBA" id="ARBA00007169"/>
    </source>
</evidence>
<feature type="coiled-coil region" evidence="2">
    <location>
        <begin position="113"/>
        <end position="140"/>
    </location>
</feature>
<sequence>MVLRTILFLKHCQSVAHLCAPPRDMATVMQLALALPSEVLDLLESSEEGRLAKRILAERHHSVQRIIGDALRQEVQHSFARIAKQAEAAKRVARELKEMSGSDDAIAVAELARELHESKLSALKWEAEKMAEELQQLKHAFAKGNWSIVASRARRLKNQAERFRDRYEQLHPSLQRLQSKMLEIAKGCRAKAQESNELIDWAQRLQDWSPFVLSGILVIGGLLQIVGTVCTLQALPLALAPGAALPVGVPIAMLGCALVSLGEAGCDHLRSHLKQMWAAEIQEHTVAKERFEKVGQIAEQTAAKLRAVSESSEAKRKCADMVVEAADYLAATAEDAQEFDDGAEELVADITGMSKQLDNLCKRYEQLPGAIHELQGAIASLAPDGCLSLEKGFGHAKLDDTGSEDLTSHAGLAMSEAGAAESADVEDGWILVKSLSGHTGNGDCLPLNTYILVPVEMAARLGALFAAGPGGNRICQLRSQGISERLMSVVSVGGALHRMTASHPFRVLRSGSWIHETASLLSEGDILATPGGGTAVVDAMPSVCMNTEEVFELQTQEQGEEIYIFTGTPGRDGAPMSLSGVAVLGSVLAAYSHGLMSCAPQAVIKKLGADILGSGASSCLGSVYSLSAGTMVQIEGNDFLVVSRPVPNAKIRLVCFPHSGGGPSAFAAWADILEESFVEVVVISAPGRERRVELPSITDMDSMVSNICAALQVKGAKIVQQKSEVVTVVVAFLVFAVLVVVDS</sequence>
<dbReference type="Pfam" id="PF00975">
    <property type="entry name" value="Thioesterase"/>
    <property type="match status" value="1"/>
</dbReference>
<proteinExistence type="inferred from homology"/>
<keyword evidence="3" id="KW-1133">Transmembrane helix</keyword>
<dbReference type="InterPro" id="IPR012223">
    <property type="entry name" value="TEII"/>
</dbReference>
<evidence type="ECO:0000313" key="6">
    <source>
        <dbReference type="Proteomes" id="UP000186817"/>
    </source>
</evidence>
<keyword evidence="3" id="KW-0472">Membrane</keyword>
<comment type="caution">
    <text evidence="5">The sequence shown here is derived from an EMBL/GenBank/DDBJ whole genome shotgun (WGS) entry which is preliminary data.</text>
</comment>
<dbReference type="GO" id="GO:0008610">
    <property type="term" value="P:lipid biosynthetic process"/>
    <property type="evidence" value="ECO:0007669"/>
    <property type="project" value="TreeGrafter"/>
</dbReference>
<keyword evidence="3" id="KW-0812">Transmembrane</keyword>
<dbReference type="InterPro" id="IPR001031">
    <property type="entry name" value="Thioesterase"/>
</dbReference>
<protein>
    <submittedName>
        <fullName evidence="5">S-acyl fatty acid synthase thioesterase, medium chain</fullName>
    </submittedName>
</protein>
<dbReference type="SUPFAM" id="SSF53474">
    <property type="entry name" value="alpha/beta-Hydrolases"/>
    <property type="match status" value="1"/>
</dbReference>
<dbReference type="PANTHER" id="PTHR11487">
    <property type="entry name" value="THIOESTERASE"/>
    <property type="match status" value="1"/>
</dbReference>
<accession>A0A1Q9CLY9</accession>
<evidence type="ECO:0000313" key="5">
    <source>
        <dbReference type="EMBL" id="OLP83944.1"/>
    </source>
</evidence>
<feature type="transmembrane region" description="Helical" evidence="3">
    <location>
        <begin position="724"/>
        <end position="741"/>
    </location>
</feature>
<feature type="domain" description="Thioesterase" evidence="4">
    <location>
        <begin position="652"/>
        <end position="712"/>
    </location>
</feature>
<gene>
    <name evidence="5" type="primary">OLAH</name>
    <name evidence="5" type="ORF">AK812_SmicGene35238</name>
</gene>
<dbReference type="InterPro" id="IPR029058">
    <property type="entry name" value="AB_hydrolase_fold"/>
</dbReference>
<dbReference type="Gene3D" id="3.40.50.1820">
    <property type="entry name" value="alpha/beta hydrolase"/>
    <property type="match status" value="1"/>
</dbReference>
<dbReference type="EMBL" id="LSRX01001080">
    <property type="protein sequence ID" value="OLP83944.1"/>
    <property type="molecule type" value="Genomic_DNA"/>
</dbReference>
<reference evidence="5 6" key="1">
    <citation type="submission" date="2016-02" db="EMBL/GenBank/DDBJ databases">
        <title>Genome analysis of coral dinoflagellate symbionts highlights evolutionary adaptations to a symbiotic lifestyle.</title>
        <authorList>
            <person name="Aranda M."/>
            <person name="Li Y."/>
            <person name="Liew Y.J."/>
            <person name="Baumgarten S."/>
            <person name="Simakov O."/>
            <person name="Wilson M."/>
            <person name="Piel J."/>
            <person name="Ashoor H."/>
            <person name="Bougouffa S."/>
            <person name="Bajic V.B."/>
            <person name="Ryu T."/>
            <person name="Ravasi T."/>
            <person name="Bayer T."/>
            <person name="Micklem G."/>
            <person name="Kim H."/>
            <person name="Bhak J."/>
            <person name="Lajeunesse T.C."/>
            <person name="Voolstra C.R."/>
        </authorList>
    </citation>
    <scope>NUCLEOTIDE SEQUENCE [LARGE SCALE GENOMIC DNA]</scope>
    <source>
        <strain evidence="5 6">CCMP2467</strain>
    </source>
</reference>
<evidence type="ECO:0000259" key="4">
    <source>
        <dbReference type="Pfam" id="PF00975"/>
    </source>
</evidence>
<evidence type="ECO:0000256" key="3">
    <source>
        <dbReference type="SAM" id="Phobius"/>
    </source>
</evidence>
<name>A0A1Q9CLY9_SYMMI</name>
<keyword evidence="6" id="KW-1185">Reference proteome</keyword>
<dbReference type="AlphaFoldDB" id="A0A1Q9CLY9"/>
<organism evidence="5 6">
    <name type="scientific">Symbiodinium microadriaticum</name>
    <name type="common">Dinoflagellate</name>
    <name type="synonym">Zooxanthella microadriatica</name>
    <dbReference type="NCBI Taxonomy" id="2951"/>
    <lineage>
        <taxon>Eukaryota</taxon>
        <taxon>Sar</taxon>
        <taxon>Alveolata</taxon>
        <taxon>Dinophyceae</taxon>
        <taxon>Suessiales</taxon>
        <taxon>Symbiodiniaceae</taxon>
        <taxon>Symbiodinium</taxon>
    </lineage>
</organism>
<dbReference type="OrthoDB" id="436095at2759"/>
<comment type="similarity">
    <text evidence="1">Belongs to the thioesterase family.</text>
</comment>
<keyword evidence="2" id="KW-0175">Coiled coil</keyword>
<dbReference type="Proteomes" id="UP000186817">
    <property type="component" value="Unassembled WGS sequence"/>
</dbReference>